<gene>
    <name evidence="1" type="ORF">AB1Y20_023542</name>
</gene>
<name>A0AB34JFQ6_PRYPA</name>
<sequence>MGLSWQRMLSLRTSDSELLRPLAVEGERLVVCLASVPLSLAALLAAAYARALLDGLGCWRDVHHCRSANGIPVHPLGLGVPEAYVLPPRPLASRRTDFGLSLDADAASAAARLEYYRDSWFVLTGPAADGWDVIAHYEILASGSLPYFLALDRCPAYTLLGLPKALLRAVAHLPHLPNRAAIARAVAREHDAAAADVLLLLRRAANGTRALALRVRRGAAELVHAYEQLQRRLREYTFEHLTTAALVRRMLAAAAGVSRVESARVARAPGGGNASAVLLLTPSPYGVQAAAVHHGLASLGSEVHSLPDMAELYRPGGGKAAAAAPREGSIFVHSLPPRRHKPRSRKEIVSLLRTQAYRLVLVFLGSEADDEAHDALLARYDRERIVCVNSGNQLPAVWKIWAPRFCSSLMVREMHLR</sequence>
<dbReference type="AlphaFoldDB" id="A0AB34JFQ6"/>
<proteinExistence type="predicted"/>
<accession>A0AB34JFQ6</accession>
<dbReference type="Proteomes" id="UP001515480">
    <property type="component" value="Unassembled WGS sequence"/>
</dbReference>
<comment type="caution">
    <text evidence="1">The sequence shown here is derived from an EMBL/GenBank/DDBJ whole genome shotgun (WGS) entry which is preliminary data.</text>
</comment>
<evidence type="ECO:0000313" key="1">
    <source>
        <dbReference type="EMBL" id="KAL1520067.1"/>
    </source>
</evidence>
<dbReference type="EMBL" id="JBGBPQ010000009">
    <property type="protein sequence ID" value="KAL1520067.1"/>
    <property type="molecule type" value="Genomic_DNA"/>
</dbReference>
<reference evidence="1 2" key="1">
    <citation type="journal article" date="2024" name="Science">
        <title>Giant polyketide synthase enzymes in the biosynthesis of giant marine polyether toxins.</title>
        <authorList>
            <person name="Fallon T.R."/>
            <person name="Shende V.V."/>
            <person name="Wierzbicki I.H."/>
            <person name="Pendleton A.L."/>
            <person name="Watervoot N.F."/>
            <person name="Auber R.P."/>
            <person name="Gonzalez D.J."/>
            <person name="Wisecaver J.H."/>
            <person name="Moore B.S."/>
        </authorList>
    </citation>
    <scope>NUCLEOTIDE SEQUENCE [LARGE SCALE GENOMIC DNA]</scope>
    <source>
        <strain evidence="1 2">12B1</strain>
    </source>
</reference>
<organism evidence="1 2">
    <name type="scientific">Prymnesium parvum</name>
    <name type="common">Toxic golden alga</name>
    <dbReference type="NCBI Taxonomy" id="97485"/>
    <lineage>
        <taxon>Eukaryota</taxon>
        <taxon>Haptista</taxon>
        <taxon>Haptophyta</taxon>
        <taxon>Prymnesiophyceae</taxon>
        <taxon>Prymnesiales</taxon>
        <taxon>Prymnesiaceae</taxon>
        <taxon>Prymnesium</taxon>
    </lineage>
</organism>
<protein>
    <submittedName>
        <fullName evidence="1">Uncharacterized protein</fullName>
    </submittedName>
</protein>
<evidence type="ECO:0000313" key="2">
    <source>
        <dbReference type="Proteomes" id="UP001515480"/>
    </source>
</evidence>
<keyword evidence="2" id="KW-1185">Reference proteome</keyword>